<feature type="region of interest" description="Disordered" evidence="1">
    <location>
        <begin position="44"/>
        <end position="71"/>
    </location>
</feature>
<dbReference type="EMBL" id="JBBJBU010000003">
    <property type="protein sequence ID" value="KAK7206266.1"/>
    <property type="molecule type" value="Genomic_DNA"/>
</dbReference>
<dbReference type="RefSeq" id="XP_064769299.1">
    <property type="nucleotide sequence ID" value="XM_064911040.1"/>
</dbReference>
<feature type="compositionally biased region" description="Basic and acidic residues" evidence="1">
    <location>
        <begin position="62"/>
        <end position="71"/>
    </location>
</feature>
<sequence>MYNTISAESFDYNVFGAIVDVVPPGGRRDGLSYLWTSTPITLDKQHSSERVPHTNESGTHSDSTHSHSHGGDLEVVQGRFISRGGEQWSLNPQFVTLNFRQKRTIKMQSASTIFETETESMMVAREVGEEAKMYTSMTLNIPHKLKLEPVKAESALEFLPNKSARPGESADMYVTSSKDNIIRTINDRPASSFLEDSLAAGLFLDPVPPMNTRFTKNLENPKNRSVYALINDSVRYKVIAGGGGWGVRAGMLVLDPEAKVPANAKIEFYVTKNAGPDYGIADAELMTGDQSYGRVYFECVEPIQFLDDAEAEAEGAVVEEVALEGIFGAGTDNRFLVGTKKYDVHGEFVAASVVK</sequence>
<organism evidence="2 3">
    <name type="scientific">Myxozyma melibiosi</name>
    <dbReference type="NCBI Taxonomy" id="54550"/>
    <lineage>
        <taxon>Eukaryota</taxon>
        <taxon>Fungi</taxon>
        <taxon>Dikarya</taxon>
        <taxon>Ascomycota</taxon>
        <taxon>Saccharomycotina</taxon>
        <taxon>Lipomycetes</taxon>
        <taxon>Lipomycetales</taxon>
        <taxon>Lipomycetaceae</taxon>
        <taxon>Myxozyma</taxon>
    </lineage>
</organism>
<keyword evidence="3" id="KW-1185">Reference proteome</keyword>
<gene>
    <name evidence="2" type="ORF">BZA70DRAFT_266586</name>
</gene>
<proteinExistence type="predicted"/>
<feature type="compositionally biased region" description="Basic and acidic residues" evidence="1">
    <location>
        <begin position="44"/>
        <end position="53"/>
    </location>
</feature>
<dbReference type="Proteomes" id="UP001498771">
    <property type="component" value="Unassembled WGS sequence"/>
</dbReference>
<dbReference type="GeneID" id="90036552"/>
<comment type="caution">
    <text evidence="2">The sequence shown here is derived from an EMBL/GenBank/DDBJ whole genome shotgun (WGS) entry which is preliminary data.</text>
</comment>
<accession>A0ABR1F8V4</accession>
<protein>
    <submittedName>
        <fullName evidence="2">Uncharacterized protein</fullName>
    </submittedName>
</protein>
<reference evidence="2 3" key="1">
    <citation type="submission" date="2024-03" db="EMBL/GenBank/DDBJ databases">
        <title>Genome-scale model development and genomic sequencing of the oleaginous clade Lipomyces.</title>
        <authorList>
            <consortium name="Lawrence Berkeley National Laboratory"/>
            <person name="Czajka J.J."/>
            <person name="Han Y."/>
            <person name="Kim J."/>
            <person name="Mondo S.J."/>
            <person name="Hofstad B.A."/>
            <person name="Robles A."/>
            <person name="Haridas S."/>
            <person name="Riley R."/>
            <person name="LaButti K."/>
            <person name="Pangilinan J."/>
            <person name="Andreopoulos W."/>
            <person name="Lipzen A."/>
            <person name="Yan J."/>
            <person name="Wang M."/>
            <person name="Ng V."/>
            <person name="Grigoriev I.V."/>
            <person name="Spatafora J.W."/>
            <person name="Magnuson J.K."/>
            <person name="Baker S.E."/>
            <person name="Pomraning K.R."/>
        </authorList>
    </citation>
    <scope>NUCLEOTIDE SEQUENCE [LARGE SCALE GENOMIC DNA]</scope>
    <source>
        <strain evidence="2 3">Phaff 52-87</strain>
    </source>
</reference>
<name>A0ABR1F8V4_9ASCO</name>
<evidence type="ECO:0000256" key="1">
    <source>
        <dbReference type="SAM" id="MobiDB-lite"/>
    </source>
</evidence>
<evidence type="ECO:0000313" key="3">
    <source>
        <dbReference type="Proteomes" id="UP001498771"/>
    </source>
</evidence>
<evidence type="ECO:0000313" key="2">
    <source>
        <dbReference type="EMBL" id="KAK7206266.1"/>
    </source>
</evidence>